<dbReference type="AlphaFoldDB" id="A4IK55"/>
<dbReference type="EMBL" id="CP000557">
    <property type="protein sequence ID" value="ABO65709.1"/>
    <property type="molecule type" value="Genomic_DNA"/>
</dbReference>
<dbReference type="Proteomes" id="UP000001578">
    <property type="component" value="Chromosome"/>
</dbReference>
<evidence type="ECO:0000313" key="3">
    <source>
        <dbReference type="Proteomes" id="UP000001578"/>
    </source>
</evidence>
<reference evidence="2 3" key="1">
    <citation type="journal article" date="2007" name="Proc. Natl. Acad. Sci. U.S.A.">
        <title>Genome and proteome of long-chain alkane degrading Geobacillus thermodenitrificans NG80-2 isolated from a deep-subsurface oil reservoir.</title>
        <authorList>
            <person name="Feng L."/>
            <person name="Wang W."/>
            <person name="Cheng J."/>
            <person name="Ren Y."/>
            <person name="Zhao G."/>
            <person name="Gao C."/>
            <person name="Tang Y."/>
            <person name="Liu X."/>
            <person name="Han W."/>
            <person name="Peng X."/>
            <person name="Liu R."/>
            <person name="Wang L."/>
        </authorList>
    </citation>
    <scope>NUCLEOTIDE SEQUENCE [LARGE SCALE GENOMIC DNA]</scope>
    <source>
        <strain evidence="2 3">NG80-2</strain>
    </source>
</reference>
<protein>
    <submittedName>
        <fullName evidence="2">Uncharacterized protein</fullName>
    </submittedName>
</protein>
<sequence length="266" mass="30475">MNGNFCFSFSIRKWKVEQGGQYFLLLSSYNIVFNERGGWVMKKTSVFGLLFLLLISGCVNESGDKVKLNQQIQEQAQLIDQLKQQNKELAKKAAEWQTMNEKKVLSAALAIVEALKAKDMDRLAMYVHPDKGVRFSPYGHVDIANDVVFAKDELPSLMKSNRIYRFGTFDGSGEPIMMTFSDYFQKFVYDVDFANPHMIGNNIVIGKGNTLENIHEVYPDGVFVEFHFTGFDEQYDGMDWKSLRLVFEQDGGSWRLVGIVHDQWTT</sequence>
<feature type="coiled-coil region" evidence="1">
    <location>
        <begin position="65"/>
        <end position="99"/>
    </location>
</feature>
<name>A4IK55_GEOTN</name>
<dbReference type="eggNOG" id="ENOG502ZBUC">
    <property type="taxonomic scope" value="Bacteria"/>
</dbReference>
<dbReference type="HOGENOM" id="CLU_087837_0_0_9"/>
<proteinExistence type="predicted"/>
<keyword evidence="1" id="KW-0175">Coiled coil</keyword>
<evidence type="ECO:0000256" key="1">
    <source>
        <dbReference type="SAM" id="Coils"/>
    </source>
</evidence>
<gene>
    <name evidence="2" type="ordered locus">GTNG_0327</name>
</gene>
<dbReference type="KEGG" id="gtn:GTNG_0327"/>
<accession>A4IK55</accession>
<organism evidence="2 3">
    <name type="scientific">Geobacillus thermodenitrificans (strain NG80-2)</name>
    <dbReference type="NCBI Taxonomy" id="420246"/>
    <lineage>
        <taxon>Bacteria</taxon>
        <taxon>Bacillati</taxon>
        <taxon>Bacillota</taxon>
        <taxon>Bacilli</taxon>
        <taxon>Bacillales</taxon>
        <taxon>Anoxybacillaceae</taxon>
        <taxon>Geobacillus</taxon>
    </lineage>
</organism>
<evidence type="ECO:0000313" key="2">
    <source>
        <dbReference type="EMBL" id="ABO65709.1"/>
    </source>
</evidence>